<name>A0A7W8P151_9BURK</name>
<dbReference type="EMBL" id="JACHDE010000001">
    <property type="protein sequence ID" value="MBB5398550.1"/>
    <property type="molecule type" value="Genomic_DNA"/>
</dbReference>
<comment type="caution">
    <text evidence="2">The sequence shown here is derived from an EMBL/GenBank/DDBJ whole genome shotgun (WGS) entry which is preliminary data.</text>
</comment>
<accession>A0A7W8P151</accession>
<protein>
    <submittedName>
        <fullName evidence="2">Uncharacterized protein</fullName>
    </submittedName>
</protein>
<dbReference type="AlphaFoldDB" id="A0A7W8P151"/>
<organism evidence="2 3">
    <name type="scientific">Paraburkholderia youngii</name>
    <dbReference type="NCBI Taxonomy" id="2782701"/>
    <lineage>
        <taxon>Bacteria</taxon>
        <taxon>Pseudomonadati</taxon>
        <taxon>Pseudomonadota</taxon>
        <taxon>Betaproteobacteria</taxon>
        <taxon>Burkholderiales</taxon>
        <taxon>Burkholderiaceae</taxon>
        <taxon>Paraburkholderia</taxon>
    </lineage>
</organism>
<proteinExistence type="predicted"/>
<gene>
    <name evidence="2" type="ORF">HDG41_000586</name>
</gene>
<evidence type="ECO:0000313" key="2">
    <source>
        <dbReference type="EMBL" id="MBB5398550.1"/>
    </source>
</evidence>
<dbReference type="RefSeq" id="WP_184225230.1">
    <property type="nucleotide sequence ID" value="NZ_JACHDE010000001.1"/>
</dbReference>
<evidence type="ECO:0000313" key="3">
    <source>
        <dbReference type="Proteomes" id="UP000592820"/>
    </source>
</evidence>
<evidence type="ECO:0000256" key="1">
    <source>
        <dbReference type="SAM" id="MobiDB-lite"/>
    </source>
</evidence>
<reference evidence="2 3" key="1">
    <citation type="submission" date="2020-08" db="EMBL/GenBank/DDBJ databases">
        <title>Genomic Encyclopedia of Type Strains, Phase IV (KMG-V): Genome sequencing to study the core and pangenomes of soil and plant-associated prokaryotes.</title>
        <authorList>
            <person name="Whitman W."/>
        </authorList>
    </citation>
    <scope>NUCLEOTIDE SEQUENCE [LARGE SCALE GENOMIC DNA]</scope>
    <source>
        <strain evidence="2 3">JPY162</strain>
    </source>
</reference>
<dbReference type="Proteomes" id="UP000592820">
    <property type="component" value="Unassembled WGS sequence"/>
</dbReference>
<feature type="compositionally biased region" description="Basic and acidic residues" evidence="1">
    <location>
        <begin position="49"/>
        <end position="58"/>
    </location>
</feature>
<feature type="region of interest" description="Disordered" evidence="1">
    <location>
        <begin position="41"/>
        <end position="66"/>
    </location>
</feature>
<sequence>MSYSFKSHANTYPGSSDYGRDLADHFGAFDAEFYDRRVADPAAELQVTPRDEARDNSRGRQVSARA</sequence>